<proteinExistence type="predicted"/>
<dbReference type="RefSeq" id="WP_132431030.1">
    <property type="nucleotide sequence ID" value="NZ_SLWK01000001.1"/>
</dbReference>
<dbReference type="InterPro" id="IPR011659">
    <property type="entry name" value="WD40"/>
</dbReference>
<comment type="caution">
    <text evidence="1">The sequence shown here is derived from an EMBL/GenBank/DDBJ whole genome shotgun (WGS) entry which is preliminary data.</text>
</comment>
<dbReference type="EMBL" id="SLWK01000001">
    <property type="protein sequence ID" value="TCO10489.1"/>
    <property type="molecule type" value="Genomic_DNA"/>
</dbReference>
<protein>
    <submittedName>
        <fullName evidence="1">WD40 repeat protein</fullName>
    </submittedName>
</protein>
<reference evidence="1 2" key="1">
    <citation type="submission" date="2019-03" db="EMBL/GenBank/DDBJ databases">
        <title>Genomic Encyclopedia of Type Strains, Phase IV (KMG-IV): sequencing the most valuable type-strain genomes for metagenomic binning, comparative biology and taxonomic classification.</title>
        <authorList>
            <person name="Goeker M."/>
        </authorList>
    </citation>
    <scope>NUCLEOTIDE SEQUENCE [LARGE SCALE GENOMIC DNA]</scope>
    <source>
        <strain evidence="1 2">DSM 24179</strain>
    </source>
</reference>
<dbReference type="InterPro" id="IPR011042">
    <property type="entry name" value="6-blade_b-propeller_TolB-like"/>
</dbReference>
<gene>
    <name evidence="1" type="ORF">EV194_101119</name>
</gene>
<accession>A0A4R2GP53</accession>
<keyword evidence="2" id="KW-1185">Reference proteome</keyword>
<dbReference type="AlphaFoldDB" id="A0A4R2GP53"/>
<evidence type="ECO:0000313" key="1">
    <source>
        <dbReference type="EMBL" id="TCO10489.1"/>
    </source>
</evidence>
<dbReference type="Gene3D" id="2.120.10.30">
    <property type="entry name" value="TolB, C-terminal domain"/>
    <property type="match status" value="1"/>
</dbReference>
<dbReference type="Pfam" id="PF07676">
    <property type="entry name" value="PD40"/>
    <property type="match status" value="3"/>
</dbReference>
<organism evidence="1 2">
    <name type="scientific">Natronoflexus pectinivorans</name>
    <dbReference type="NCBI Taxonomy" id="682526"/>
    <lineage>
        <taxon>Bacteria</taxon>
        <taxon>Pseudomonadati</taxon>
        <taxon>Bacteroidota</taxon>
        <taxon>Bacteroidia</taxon>
        <taxon>Marinilabiliales</taxon>
        <taxon>Marinilabiliaceae</taxon>
        <taxon>Natronoflexus</taxon>
    </lineage>
</organism>
<sequence length="340" mass="38366">MIRFFLIAGCLFFFSFINESKGQIRYDGDPSAFLLPDEAPEIPRLLASGLISTGLDETGGVFTPDYHQFYFTINHRNETFAIVYIRFESSVWRYPEVVTFSGLYNDTDPFITACGTRLYFSSTRPVEEGGRSDVWNIWYVEKDGNDWGEAIPVVFNLDRHERHPSKTNTGELYFHADYGSSLVTYDLMATNIYVSSFDGSGFGQPSKVASHLLSDFADFSPVVSPDGRYMIFASNRPGGNGGFDLYITFRNDDGTWGPAHNMGEVINGSDNEHFPSISPDGRFLFFSSNRRVPHVRTSRQMNYSYFKRTGLGPGNGLNDIYMIGAYLFDPDATKEKPDDE</sequence>
<dbReference type="OrthoDB" id="1117425at2"/>
<evidence type="ECO:0000313" key="2">
    <source>
        <dbReference type="Proteomes" id="UP000295221"/>
    </source>
</evidence>
<name>A0A4R2GP53_9BACT</name>
<dbReference type="SUPFAM" id="SSF82171">
    <property type="entry name" value="DPP6 N-terminal domain-like"/>
    <property type="match status" value="1"/>
</dbReference>
<dbReference type="Proteomes" id="UP000295221">
    <property type="component" value="Unassembled WGS sequence"/>
</dbReference>